<dbReference type="RefSeq" id="WP_099017862.1">
    <property type="nucleotide sequence ID" value="NZ_NIHB01000001.1"/>
</dbReference>
<gene>
    <name evidence="12" type="primary">atpB</name>
    <name evidence="14" type="ORF">C8D91_0364</name>
</gene>
<dbReference type="OrthoDB" id="9789241at2"/>
<dbReference type="InterPro" id="IPR035908">
    <property type="entry name" value="F0_ATP_A_sf"/>
</dbReference>
<dbReference type="NCBIfam" id="TIGR01131">
    <property type="entry name" value="ATP_synt_6_or_A"/>
    <property type="match status" value="1"/>
</dbReference>
<accession>A0A4R6XU46</accession>
<evidence type="ECO:0000256" key="3">
    <source>
        <dbReference type="ARBA" id="ARBA00022448"/>
    </source>
</evidence>
<feature type="transmembrane region" description="Helical" evidence="12">
    <location>
        <begin position="181"/>
        <end position="201"/>
    </location>
</feature>
<feature type="transmembrane region" description="Helical" evidence="12">
    <location>
        <begin position="213"/>
        <end position="233"/>
    </location>
</feature>
<evidence type="ECO:0000256" key="12">
    <source>
        <dbReference type="HAMAP-Rule" id="MF_01393"/>
    </source>
</evidence>
<evidence type="ECO:0000256" key="10">
    <source>
        <dbReference type="ARBA" id="ARBA00023136"/>
    </source>
</evidence>
<dbReference type="GO" id="GO:0046933">
    <property type="term" value="F:proton-transporting ATP synthase activity, rotational mechanism"/>
    <property type="evidence" value="ECO:0007669"/>
    <property type="project" value="UniProtKB-UniRule"/>
</dbReference>
<evidence type="ECO:0000256" key="1">
    <source>
        <dbReference type="ARBA" id="ARBA00004141"/>
    </source>
</evidence>
<comment type="function">
    <text evidence="12 13">Key component of the proton channel; it plays a direct role in the translocation of protons across the membrane.</text>
</comment>
<keyword evidence="9 12" id="KW-0406">Ion transport</keyword>
<proteinExistence type="inferred from homology"/>
<keyword evidence="7 12" id="KW-0375">Hydrogen ion transport</keyword>
<dbReference type="HAMAP" id="MF_01393">
    <property type="entry name" value="ATP_synth_a_bact"/>
    <property type="match status" value="1"/>
</dbReference>
<evidence type="ECO:0000313" key="15">
    <source>
        <dbReference type="Proteomes" id="UP000295724"/>
    </source>
</evidence>
<comment type="subcellular location">
    <subcellularLocation>
        <location evidence="12 13">Cell membrane</location>
        <topology evidence="12 13">Multi-pass membrane protein</topology>
    </subcellularLocation>
    <subcellularLocation>
        <location evidence="1">Membrane</location>
        <topology evidence="1">Multi-pass membrane protein</topology>
    </subcellularLocation>
</comment>
<organism evidence="14 15">
    <name type="scientific">Marinicella litoralis</name>
    <dbReference type="NCBI Taxonomy" id="644220"/>
    <lineage>
        <taxon>Bacteria</taxon>
        <taxon>Pseudomonadati</taxon>
        <taxon>Pseudomonadota</taxon>
        <taxon>Gammaproteobacteria</taxon>
        <taxon>Lysobacterales</taxon>
        <taxon>Marinicellaceae</taxon>
        <taxon>Marinicella</taxon>
    </lineage>
</organism>
<evidence type="ECO:0000256" key="7">
    <source>
        <dbReference type="ARBA" id="ARBA00022781"/>
    </source>
</evidence>
<dbReference type="CDD" id="cd00310">
    <property type="entry name" value="ATP-synt_Fo_a_6"/>
    <property type="match status" value="1"/>
</dbReference>
<keyword evidence="5 12" id="KW-0138">CF(0)</keyword>
<dbReference type="GO" id="GO:0005886">
    <property type="term" value="C:plasma membrane"/>
    <property type="evidence" value="ECO:0007669"/>
    <property type="project" value="UniProtKB-SubCell"/>
</dbReference>
<dbReference type="EMBL" id="SNZB01000001">
    <property type="protein sequence ID" value="TDR23502.1"/>
    <property type="molecule type" value="Genomic_DNA"/>
</dbReference>
<dbReference type="InterPro" id="IPR023011">
    <property type="entry name" value="ATP_synth_F0_asu_AS"/>
</dbReference>
<dbReference type="InterPro" id="IPR000568">
    <property type="entry name" value="ATP_synth_F0_asu"/>
</dbReference>
<evidence type="ECO:0000256" key="4">
    <source>
        <dbReference type="ARBA" id="ARBA00022475"/>
    </source>
</evidence>
<keyword evidence="11 12" id="KW-0066">ATP synthesis</keyword>
<name>A0A4R6XU46_9GAMM</name>
<evidence type="ECO:0000256" key="11">
    <source>
        <dbReference type="ARBA" id="ARBA00023310"/>
    </source>
</evidence>
<keyword evidence="4 12" id="KW-1003">Cell membrane</keyword>
<dbReference type="Proteomes" id="UP000295724">
    <property type="component" value="Unassembled WGS sequence"/>
</dbReference>
<evidence type="ECO:0000256" key="13">
    <source>
        <dbReference type="RuleBase" id="RU000483"/>
    </source>
</evidence>
<dbReference type="InterPro" id="IPR045082">
    <property type="entry name" value="ATP_syn_F0_a_bact/chloroplast"/>
</dbReference>
<dbReference type="SUPFAM" id="SSF81336">
    <property type="entry name" value="F1F0 ATP synthase subunit A"/>
    <property type="match status" value="1"/>
</dbReference>
<feature type="transmembrane region" description="Helical" evidence="12">
    <location>
        <begin position="253"/>
        <end position="278"/>
    </location>
</feature>
<evidence type="ECO:0000256" key="5">
    <source>
        <dbReference type="ARBA" id="ARBA00022547"/>
    </source>
</evidence>
<dbReference type="PANTHER" id="PTHR42823">
    <property type="entry name" value="ATP SYNTHASE SUBUNIT A, CHLOROPLASTIC"/>
    <property type="match status" value="1"/>
</dbReference>
<dbReference type="PROSITE" id="PS00449">
    <property type="entry name" value="ATPASE_A"/>
    <property type="match status" value="1"/>
</dbReference>
<comment type="similarity">
    <text evidence="2 12 13">Belongs to the ATPase A chain family.</text>
</comment>
<evidence type="ECO:0000256" key="8">
    <source>
        <dbReference type="ARBA" id="ARBA00022989"/>
    </source>
</evidence>
<comment type="caution">
    <text evidence="14">The sequence shown here is derived from an EMBL/GenBank/DDBJ whole genome shotgun (WGS) entry which is preliminary data.</text>
</comment>
<dbReference type="FunFam" id="1.20.120.220:FF:000002">
    <property type="entry name" value="ATP synthase subunit a"/>
    <property type="match status" value="1"/>
</dbReference>
<feature type="transmembrane region" description="Helical" evidence="12">
    <location>
        <begin position="92"/>
        <end position="111"/>
    </location>
</feature>
<feature type="transmembrane region" description="Helical" evidence="12">
    <location>
        <begin position="29"/>
        <end position="52"/>
    </location>
</feature>
<dbReference type="GO" id="GO:0045259">
    <property type="term" value="C:proton-transporting ATP synthase complex"/>
    <property type="evidence" value="ECO:0007669"/>
    <property type="project" value="UniProtKB-KW"/>
</dbReference>
<dbReference type="GO" id="GO:0042777">
    <property type="term" value="P:proton motive force-driven plasma membrane ATP synthesis"/>
    <property type="evidence" value="ECO:0007669"/>
    <property type="project" value="TreeGrafter"/>
</dbReference>
<keyword evidence="10 12" id="KW-0472">Membrane</keyword>
<sequence>MASGEGGGAGEYISHHLKNHTTELVEGNAFWTINTDSVFYTILTAVIFLWFFRRVAKKATAGVPNKTQNFIEMIIGFIDQQVKDIFHGNSKVVAPLALSIFIWVFLMNFMDLLPVDLLPWLGTFVGIDYMKVVPSTDLNITFGMSFGVMLIVFYYSFTVKKPFALGYLKEFATHPFESPNFFVQSLLAIANIFLNIVETIAKPVSLGLRLFGNMYAGELIFILIGVLTLNYGWSDAFSFGGASMGIVQFLLALAWALFHILIITLQAYIFMMLSVVYLNMSHETHDSH</sequence>
<dbReference type="Gene3D" id="1.20.120.220">
    <property type="entry name" value="ATP synthase, F0 complex, subunit A"/>
    <property type="match status" value="1"/>
</dbReference>
<protein>
    <recommendedName>
        <fullName evidence="12 13">ATP synthase subunit a</fullName>
    </recommendedName>
    <alternativeName>
        <fullName evidence="12">ATP synthase F0 sector subunit a</fullName>
    </alternativeName>
    <alternativeName>
        <fullName evidence="12">F-ATPase subunit 6</fullName>
    </alternativeName>
</protein>
<evidence type="ECO:0000256" key="6">
    <source>
        <dbReference type="ARBA" id="ARBA00022692"/>
    </source>
</evidence>
<dbReference type="Pfam" id="PF00119">
    <property type="entry name" value="ATP-synt_A"/>
    <property type="match status" value="1"/>
</dbReference>
<dbReference type="AlphaFoldDB" id="A0A4R6XU46"/>
<evidence type="ECO:0000256" key="9">
    <source>
        <dbReference type="ARBA" id="ARBA00023065"/>
    </source>
</evidence>
<evidence type="ECO:0000256" key="2">
    <source>
        <dbReference type="ARBA" id="ARBA00006810"/>
    </source>
</evidence>
<keyword evidence="15" id="KW-1185">Reference proteome</keyword>
<keyword evidence="8 12" id="KW-1133">Transmembrane helix</keyword>
<dbReference type="NCBIfam" id="NF004477">
    <property type="entry name" value="PRK05815.1-1"/>
    <property type="match status" value="1"/>
</dbReference>
<feature type="transmembrane region" description="Helical" evidence="12">
    <location>
        <begin position="140"/>
        <end position="157"/>
    </location>
</feature>
<keyword evidence="3 12" id="KW-0813">Transport</keyword>
<reference evidence="14 15" key="1">
    <citation type="submission" date="2019-03" db="EMBL/GenBank/DDBJ databases">
        <title>Genomic Encyclopedia of Type Strains, Phase IV (KMG-IV): sequencing the most valuable type-strain genomes for metagenomic binning, comparative biology and taxonomic classification.</title>
        <authorList>
            <person name="Goeker M."/>
        </authorList>
    </citation>
    <scope>NUCLEOTIDE SEQUENCE [LARGE SCALE GENOMIC DNA]</scope>
    <source>
        <strain evidence="14 15">DSM 25488</strain>
    </source>
</reference>
<dbReference type="PANTHER" id="PTHR42823:SF3">
    <property type="entry name" value="ATP SYNTHASE SUBUNIT A, CHLOROPLASTIC"/>
    <property type="match status" value="1"/>
</dbReference>
<evidence type="ECO:0000313" key="14">
    <source>
        <dbReference type="EMBL" id="TDR23502.1"/>
    </source>
</evidence>
<keyword evidence="6 12" id="KW-0812">Transmembrane</keyword>